<dbReference type="GO" id="GO:0005509">
    <property type="term" value="F:calcium ion binding"/>
    <property type="evidence" value="ECO:0007669"/>
    <property type="project" value="InterPro"/>
</dbReference>
<feature type="domain" description="DUF2341" evidence="1">
    <location>
        <begin position="140"/>
        <end position="189"/>
    </location>
</feature>
<dbReference type="Pfam" id="PF05345">
    <property type="entry name" value="He_PIG"/>
    <property type="match status" value="2"/>
</dbReference>
<dbReference type="InterPro" id="IPR013320">
    <property type="entry name" value="ConA-like_dom_sf"/>
</dbReference>
<protein>
    <recommendedName>
        <fullName evidence="1">DUF2341 domain-containing protein</fullName>
    </recommendedName>
</protein>
<dbReference type="InterPro" id="IPR018765">
    <property type="entry name" value="DUF2341"/>
</dbReference>
<dbReference type="AlphaFoldDB" id="A0A382D8Y8"/>
<gene>
    <name evidence="2" type="ORF">METZ01_LOCUS187810</name>
</gene>
<feature type="non-terminal residue" evidence="2">
    <location>
        <position position="1"/>
    </location>
</feature>
<accession>A0A382D8Y8</accession>
<proteinExistence type="predicted"/>
<organism evidence="2">
    <name type="scientific">marine metagenome</name>
    <dbReference type="NCBI Taxonomy" id="408172"/>
    <lineage>
        <taxon>unclassified sequences</taxon>
        <taxon>metagenomes</taxon>
        <taxon>ecological metagenomes</taxon>
    </lineage>
</organism>
<dbReference type="SUPFAM" id="SSF49313">
    <property type="entry name" value="Cadherin-like"/>
    <property type="match status" value="2"/>
</dbReference>
<dbReference type="Pfam" id="PF10102">
    <property type="entry name" value="DUF2341"/>
    <property type="match status" value="1"/>
</dbReference>
<dbReference type="InterPro" id="IPR015919">
    <property type="entry name" value="Cadherin-like_sf"/>
</dbReference>
<feature type="non-terminal residue" evidence="2">
    <location>
        <position position="610"/>
    </location>
</feature>
<dbReference type="SUPFAM" id="SSF49899">
    <property type="entry name" value="Concanavalin A-like lectins/glucanases"/>
    <property type="match status" value="1"/>
</dbReference>
<dbReference type="Gene3D" id="2.60.40.10">
    <property type="entry name" value="Immunoglobulins"/>
    <property type="match status" value="2"/>
</dbReference>
<reference evidence="2" key="1">
    <citation type="submission" date="2018-05" db="EMBL/GenBank/DDBJ databases">
        <authorList>
            <person name="Lanie J.A."/>
            <person name="Ng W.-L."/>
            <person name="Kazmierczak K.M."/>
            <person name="Andrzejewski T.M."/>
            <person name="Davidsen T.M."/>
            <person name="Wayne K.J."/>
            <person name="Tettelin H."/>
            <person name="Glass J.I."/>
            <person name="Rusch D."/>
            <person name="Podicherti R."/>
            <person name="Tsui H.-C.T."/>
            <person name="Winkler M.E."/>
        </authorList>
    </citation>
    <scope>NUCLEOTIDE SEQUENCE</scope>
</reference>
<dbReference type="GO" id="GO:0016020">
    <property type="term" value="C:membrane"/>
    <property type="evidence" value="ECO:0007669"/>
    <property type="project" value="InterPro"/>
</dbReference>
<dbReference type="Pfam" id="PF13385">
    <property type="entry name" value="Laminin_G_3"/>
    <property type="match status" value="1"/>
</dbReference>
<evidence type="ECO:0000313" key="2">
    <source>
        <dbReference type="EMBL" id="SVB34956.1"/>
    </source>
</evidence>
<dbReference type="Gene3D" id="2.60.120.200">
    <property type="match status" value="1"/>
</dbReference>
<evidence type="ECO:0000259" key="1">
    <source>
        <dbReference type="Pfam" id="PF10102"/>
    </source>
</evidence>
<dbReference type="EMBL" id="UINC01038238">
    <property type="protein sequence ID" value="SVB34956.1"/>
    <property type="molecule type" value="Genomic_DNA"/>
</dbReference>
<dbReference type="InterPro" id="IPR013783">
    <property type="entry name" value="Ig-like_fold"/>
</dbReference>
<name>A0A382D8Y8_9ZZZZ</name>
<sequence length="610" mass="63185">SFTGSADVYGKVGEAMTPFNISVIGGGVLYSAVGLPPGVYLNTATGEITGNPVTTGDTPVTITVTGSNSAGEERSATGFITVRISDPSQYPFKMNLTFSGYDGNSTLTDFPVLVDLHAGITISGGGTANFTYGSFLSSTGGDLRFFGSSGRELPYEIETWDVTGHSRVWVNVGSLDGNDTVVTAAWGNAQDAYTPAYASDGSTWSNDFHGAWHFTELVANNFPDSTYLSHHGLAVGDATASTAGIVGSAVALDGNADWVDFGENAGRAGNVFTASLWAKWGSGAAPTANNRILSNRGTSGTGPDGWQMFISNNDKNLYGRGAGSSNVNRPATSSWAAGNWHHLAIVYNELSAEIFADGTSMGTGTIGSVIDGTAHLFLGRNGNNPNNYFNGLIDEARIATTARSADWIKAVYDNQKASSAFVTSGKVSGPRIVTSPLNVTGIAAQAFDYNVTAIGSPSAYAAFNLPGGLQFDSSTGNISGAPVVSGEFPVSLVVYYGDDDGNLTDNDTLHDILGTTDSESEENQIILNLTIAATAPVITTTAATDITATSASFNGDLNDTGGDAPSVRIYYGDNDGGLDAFAWDNSVLIGDKGQGAFGETIGDLLPNTTY</sequence>